<keyword evidence="2" id="KW-0943">RNA-mediated gene silencing</keyword>
<evidence type="ECO:0000313" key="8">
    <source>
        <dbReference type="Proteomes" id="UP001443914"/>
    </source>
</evidence>
<name>A0AAW1H0H3_SAPOF</name>
<dbReference type="GO" id="GO:0080188">
    <property type="term" value="P:gene silencing by siRNA-directed DNA methylation"/>
    <property type="evidence" value="ECO:0007669"/>
    <property type="project" value="InterPro"/>
</dbReference>
<feature type="domain" description="Factor of DNA methylation 1-5/IDN2" evidence="5">
    <location>
        <begin position="539"/>
        <end position="669"/>
    </location>
</feature>
<evidence type="ECO:0000256" key="1">
    <source>
        <dbReference type="ARBA" id="ARBA00023054"/>
    </source>
</evidence>
<dbReference type="Pfam" id="PF03468">
    <property type="entry name" value="XS"/>
    <property type="match status" value="1"/>
</dbReference>
<evidence type="ECO:0000313" key="7">
    <source>
        <dbReference type="EMBL" id="KAK9669555.1"/>
    </source>
</evidence>
<dbReference type="Proteomes" id="UP001443914">
    <property type="component" value="Unassembled WGS sequence"/>
</dbReference>
<dbReference type="Pfam" id="PF03469">
    <property type="entry name" value="XH"/>
    <property type="match status" value="1"/>
</dbReference>
<sequence>MRICGLRPQQVYYRQKSSVVIADYCNTPTSNAGQHRLIQLVGIIMDNSSDDESGISDSEIEEYMEKPYLDLRTRSLRVRNFNGTLRCPFCAGKKKQEYGFKDLYQHATGVAKGAAHRSAKQKANHLALSKFLEVDLGYVDETSRPPEPEPPSTEQEELYCWPWVGIVVNIVTDAKAESAFWMKNFSKYKPLAVEVFHNEEEETSKAVVHFDEGWTGFRNAVEFEKSFEAGLHSKKEYLAVKGNLGSGMYGWVARADDHHAEGQIGDYLRKKGELKTLSDIVQEAKQGKESIVVSLANEIDLKNQNLDEMQSKFNEKTMSLSRMLEDKDRLHQAFYEETHKMQRIARDHVRRILDEQEKMNLNLESKKKQLDWRARELSKREVLTERERQKLEEDKQQNDERNNSLQMASVEQKKADENVLRLVEEQKREKEEALKKILVLEKELDARQKLQLEIEELRGKLEVMRHLGDDDDAAIQRKMKEMTEDLERKIEDMGHLESMNQTLVTKQRQSNDELQEARKVLIAGLLDILQSSRTNIGIKRMGEIDEKAFVTECKNKFSEDEAMIKASEGCSLWQENLKDPAWHPYKILTIDGKTVEIIDGEDEKLKKLKEEWGDDVYNAVTTALLELNEYNPSGRYVVNELWNYKEGRKATVKEVVSYIFKTLKSLKRKR</sequence>
<accession>A0AAW1H0H3</accession>
<dbReference type="InterPro" id="IPR005380">
    <property type="entry name" value="XS_domain"/>
</dbReference>
<dbReference type="Gene3D" id="3.30.70.2890">
    <property type="entry name" value="XS domain"/>
    <property type="match status" value="1"/>
</dbReference>
<feature type="compositionally biased region" description="Basic and acidic residues" evidence="3">
    <location>
        <begin position="387"/>
        <end position="402"/>
    </location>
</feature>
<dbReference type="PANTHER" id="PTHR21596:SF3">
    <property type="entry name" value="FACTOR OF DNA METHYLATION 1-RELATED"/>
    <property type="match status" value="1"/>
</dbReference>
<dbReference type="InterPro" id="IPR045177">
    <property type="entry name" value="FDM1-5/IDN2"/>
</dbReference>
<keyword evidence="1" id="KW-0175">Coiled coil</keyword>
<dbReference type="AlphaFoldDB" id="A0AAW1H0H3"/>
<evidence type="ECO:0000259" key="6">
    <source>
        <dbReference type="Pfam" id="PF03470"/>
    </source>
</evidence>
<reference evidence="7" key="1">
    <citation type="submission" date="2024-03" db="EMBL/GenBank/DDBJ databases">
        <title>WGS assembly of Saponaria officinalis var. Norfolk2.</title>
        <authorList>
            <person name="Jenkins J."/>
            <person name="Shu S."/>
            <person name="Grimwood J."/>
            <person name="Barry K."/>
            <person name="Goodstein D."/>
            <person name="Schmutz J."/>
            <person name="Leebens-Mack J."/>
            <person name="Osbourn A."/>
        </authorList>
    </citation>
    <scope>NUCLEOTIDE SEQUENCE [LARGE SCALE GENOMIC DNA]</scope>
    <source>
        <strain evidence="7">JIC</strain>
    </source>
</reference>
<gene>
    <name evidence="7" type="ORF">RND81_13G139100</name>
</gene>
<evidence type="ECO:0000259" key="4">
    <source>
        <dbReference type="Pfam" id="PF03468"/>
    </source>
</evidence>
<protein>
    <recommendedName>
        <fullName evidence="9">XH/XS domain-containing protein</fullName>
    </recommendedName>
</protein>
<dbReference type="InterPro" id="IPR005381">
    <property type="entry name" value="Znf-XS_domain"/>
</dbReference>
<organism evidence="7 8">
    <name type="scientific">Saponaria officinalis</name>
    <name type="common">Common soapwort</name>
    <name type="synonym">Lychnis saponaria</name>
    <dbReference type="NCBI Taxonomy" id="3572"/>
    <lineage>
        <taxon>Eukaryota</taxon>
        <taxon>Viridiplantae</taxon>
        <taxon>Streptophyta</taxon>
        <taxon>Embryophyta</taxon>
        <taxon>Tracheophyta</taxon>
        <taxon>Spermatophyta</taxon>
        <taxon>Magnoliopsida</taxon>
        <taxon>eudicotyledons</taxon>
        <taxon>Gunneridae</taxon>
        <taxon>Pentapetalae</taxon>
        <taxon>Caryophyllales</taxon>
        <taxon>Caryophyllaceae</taxon>
        <taxon>Caryophylleae</taxon>
        <taxon>Saponaria</taxon>
    </lineage>
</organism>
<dbReference type="Pfam" id="PF03470">
    <property type="entry name" value="zf-XS"/>
    <property type="match status" value="1"/>
</dbReference>
<comment type="caution">
    <text evidence="7">The sequence shown here is derived from an EMBL/GenBank/DDBJ whole genome shotgun (WGS) entry which is preliminary data.</text>
</comment>
<evidence type="ECO:0008006" key="9">
    <source>
        <dbReference type="Google" id="ProtNLM"/>
    </source>
</evidence>
<dbReference type="PANTHER" id="PTHR21596">
    <property type="entry name" value="RIBONUCLEASE P SUBUNIT P38"/>
    <property type="match status" value="1"/>
</dbReference>
<dbReference type="InterPro" id="IPR005379">
    <property type="entry name" value="FDM1-5/IDN2_XH"/>
</dbReference>
<evidence type="ECO:0000259" key="5">
    <source>
        <dbReference type="Pfam" id="PF03469"/>
    </source>
</evidence>
<feature type="region of interest" description="Disordered" evidence="3">
    <location>
        <begin position="387"/>
        <end position="412"/>
    </location>
</feature>
<feature type="domain" description="Zinc finger-XS" evidence="6">
    <location>
        <begin position="87"/>
        <end position="128"/>
    </location>
</feature>
<keyword evidence="8" id="KW-1185">Reference proteome</keyword>
<dbReference type="EMBL" id="JBDFQZ010000013">
    <property type="protein sequence ID" value="KAK9669555.1"/>
    <property type="molecule type" value="Genomic_DNA"/>
</dbReference>
<feature type="domain" description="XS" evidence="4">
    <location>
        <begin position="156"/>
        <end position="259"/>
    </location>
</feature>
<evidence type="ECO:0000256" key="3">
    <source>
        <dbReference type="SAM" id="MobiDB-lite"/>
    </source>
</evidence>
<proteinExistence type="predicted"/>
<evidence type="ECO:0000256" key="2">
    <source>
        <dbReference type="ARBA" id="ARBA00023158"/>
    </source>
</evidence>
<dbReference type="InterPro" id="IPR038588">
    <property type="entry name" value="XS_domain_sf"/>
</dbReference>